<dbReference type="Proteomes" id="UP000054241">
    <property type="component" value="Unassembled WGS sequence"/>
</dbReference>
<name>A0A117PYG2_9ACTN</name>
<evidence type="ECO:0000313" key="2">
    <source>
        <dbReference type="EMBL" id="KUM98450.1"/>
    </source>
</evidence>
<keyword evidence="3" id="KW-1185">Reference proteome</keyword>
<evidence type="ECO:0000313" key="3">
    <source>
        <dbReference type="Proteomes" id="UP000054241"/>
    </source>
</evidence>
<evidence type="ECO:0000256" key="1">
    <source>
        <dbReference type="SAM" id="MobiDB-lite"/>
    </source>
</evidence>
<comment type="caution">
    <text evidence="2">The sequence shown here is derived from an EMBL/GenBank/DDBJ whole genome shotgun (WGS) entry which is preliminary data.</text>
</comment>
<dbReference type="STRING" id="67285.AQI88_03525"/>
<organism evidence="2 3">
    <name type="scientific">Streptomyces cellostaticus</name>
    <dbReference type="NCBI Taxonomy" id="67285"/>
    <lineage>
        <taxon>Bacteria</taxon>
        <taxon>Bacillati</taxon>
        <taxon>Actinomycetota</taxon>
        <taxon>Actinomycetes</taxon>
        <taxon>Kitasatosporales</taxon>
        <taxon>Streptomycetaceae</taxon>
        <taxon>Streptomyces</taxon>
    </lineage>
</organism>
<proteinExistence type="predicted"/>
<accession>A0A117PYG2</accession>
<dbReference type="EMBL" id="LMWL01000005">
    <property type="protein sequence ID" value="KUM98450.1"/>
    <property type="molecule type" value="Genomic_DNA"/>
</dbReference>
<sequence>MLQRETKRTWTTLNIGIHAKKGSAHAHSTLPSGKGTQHHRVSSGSAHSRIVTITFQLGQEKRFLGSRPP</sequence>
<dbReference type="AlphaFoldDB" id="A0A117PYG2"/>
<feature type="region of interest" description="Disordered" evidence="1">
    <location>
        <begin position="16"/>
        <end position="47"/>
    </location>
</feature>
<protein>
    <submittedName>
        <fullName evidence="2">Uncharacterized protein</fullName>
    </submittedName>
</protein>
<gene>
    <name evidence="2" type="ORF">AQI88_03525</name>
</gene>
<reference evidence="2 3" key="1">
    <citation type="submission" date="2015-10" db="EMBL/GenBank/DDBJ databases">
        <title>Draft genome sequence of Streptomyces cellostaticus DSM 40189, type strain for the species Streptomyces cellostaticus.</title>
        <authorList>
            <person name="Ruckert C."/>
            <person name="Winkler A."/>
            <person name="Kalinowski J."/>
            <person name="Kampfer P."/>
            <person name="Glaeser S."/>
        </authorList>
    </citation>
    <scope>NUCLEOTIDE SEQUENCE [LARGE SCALE GENOMIC DNA]</scope>
    <source>
        <strain evidence="2 3">DSM 40189</strain>
    </source>
</reference>